<accession>A0ABW1E581</accession>
<protein>
    <recommendedName>
        <fullName evidence="3">Transposase</fullName>
    </recommendedName>
</protein>
<proteinExistence type="predicted"/>
<organism evidence="1 2">
    <name type="scientific">Streptomyces chlorus</name>
    <dbReference type="NCBI Taxonomy" id="887452"/>
    <lineage>
        <taxon>Bacteria</taxon>
        <taxon>Bacillati</taxon>
        <taxon>Actinomycetota</taxon>
        <taxon>Actinomycetes</taxon>
        <taxon>Kitasatosporales</taxon>
        <taxon>Streptomycetaceae</taxon>
        <taxon>Streptomyces</taxon>
    </lineage>
</organism>
<sequence length="208" mass="23795">MTGDLPGRLARLPVQVAPRLGEETDSFIRRLARANHLKPSYLHGYLCGPPFWFGKPLLDRLADAAGRSPQVLERALADASSPRRRVKPNPRYPDKDLFPGRGELSFLISDDARDGTMTIRALAERYEVRQWAVRLVLDTARPAHRDVKFRKDPVMVPVIRLVDDMLARGVRGRAIWAELMDEHDYSVSYSSLLYYVHRGRHMKRGQQP</sequence>
<evidence type="ECO:0000313" key="1">
    <source>
        <dbReference type="EMBL" id="MFC5855088.1"/>
    </source>
</evidence>
<gene>
    <name evidence="1" type="ORF">ACFPZI_25880</name>
</gene>
<evidence type="ECO:0000313" key="2">
    <source>
        <dbReference type="Proteomes" id="UP001596180"/>
    </source>
</evidence>
<dbReference type="EMBL" id="JBHSOA010000061">
    <property type="protein sequence ID" value="MFC5855088.1"/>
    <property type="molecule type" value="Genomic_DNA"/>
</dbReference>
<evidence type="ECO:0008006" key="3">
    <source>
        <dbReference type="Google" id="ProtNLM"/>
    </source>
</evidence>
<comment type="caution">
    <text evidence="1">The sequence shown here is derived from an EMBL/GenBank/DDBJ whole genome shotgun (WGS) entry which is preliminary data.</text>
</comment>
<dbReference type="RefSeq" id="WP_381367469.1">
    <property type="nucleotide sequence ID" value="NZ_JBHSOA010000061.1"/>
</dbReference>
<dbReference type="Proteomes" id="UP001596180">
    <property type="component" value="Unassembled WGS sequence"/>
</dbReference>
<reference evidence="2" key="1">
    <citation type="journal article" date="2019" name="Int. J. Syst. Evol. Microbiol.">
        <title>The Global Catalogue of Microorganisms (GCM) 10K type strain sequencing project: providing services to taxonomists for standard genome sequencing and annotation.</title>
        <authorList>
            <consortium name="The Broad Institute Genomics Platform"/>
            <consortium name="The Broad Institute Genome Sequencing Center for Infectious Disease"/>
            <person name="Wu L."/>
            <person name="Ma J."/>
        </authorList>
    </citation>
    <scope>NUCLEOTIDE SEQUENCE [LARGE SCALE GENOMIC DNA]</scope>
    <source>
        <strain evidence="2">JCM 10411</strain>
    </source>
</reference>
<name>A0ABW1E581_9ACTN</name>
<keyword evidence="2" id="KW-1185">Reference proteome</keyword>